<dbReference type="STRING" id="3821.A0A151T7M0"/>
<dbReference type="Pfam" id="PF25276">
    <property type="entry name" value="DUF7870"/>
    <property type="match status" value="1"/>
</dbReference>
<reference evidence="2 3" key="1">
    <citation type="journal article" date="2012" name="Nat. Biotechnol.">
        <title>Draft genome sequence of pigeonpea (Cajanus cajan), an orphan legume crop of resource-poor farmers.</title>
        <authorList>
            <person name="Varshney R.K."/>
            <person name="Chen W."/>
            <person name="Li Y."/>
            <person name="Bharti A.K."/>
            <person name="Saxena R.K."/>
            <person name="Schlueter J.A."/>
            <person name="Donoghue M.T."/>
            <person name="Azam S."/>
            <person name="Fan G."/>
            <person name="Whaley A.M."/>
            <person name="Farmer A.D."/>
            <person name="Sheridan J."/>
            <person name="Iwata A."/>
            <person name="Tuteja R."/>
            <person name="Penmetsa R.V."/>
            <person name="Wu W."/>
            <person name="Upadhyaya H.D."/>
            <person name="Yang S.P."/>
            <person name="Shah T."/>
            <person name="Saxena K.B."/>
            <person name="Michael T."/>
            <person name="McCombie W.R."/>
            <person name="Yang B."/>
            <person name="Zhang G."/>
            <person name="Yang H."/>
            <person name="Wang J."/>
            <person name="Spillane C."/>
            <person name="Cook D.R."/>
            <person name="May G.D."/>
            <person name="Xu X."/>
            <person name="Jackson S.A."/>
        </authorList>
    </citation>
    <scope>NUCLEOTIDE SEQUENCE [LARGE SCALE GENOMIC DNA]</scope>
    <source>
        <strain evidence="3">cv. Asha</strain>
    </source>
</reference>
<evidence type="ECO:0000259" key="1">
    <source>
        <dbReference type="Pfam" id="PF25276"/>
    </source>
</evidence>
<name>A0A151T7M0_CAJCA</name>
<evidence type="ECO:0000313" key="2">
    <source>
        <dbReference type="EMBL" id="KYP63050.1"/>
    </source>
</evidence>
<dbReference type="PANTHER" id="PTHR33597">
    <property type="entry name" value="OS02G0760400 PROTEIN"/>
    <property type="match status" value="1"/>
</dbReference>
<dbReference type="OMA" id="WQCLTLY"/>
<sequence>MKKHFHDGAFSLNPETFLVIRIPDALVLRILSRSLFLAMVLATLPFLRTALRGFSSAYHNSNSLLPSGSLDVGLLNSIFHDFADEGLLGENDKALIVNSPIPNGFGEEIDVVMDSDSKRKSLFSDESYDFVFTSGSIDAEFIDRILKIDGIVALPLGAKPLNSAFKEQTNYRVVFLKRYGFVIVALKKTGPAIRLSVDSDFSSPKRKLLETEAEAKTVALEGLEDVLLEPPRKALVKSRKYLNNIKYLPDLLGDSLEGYDKRVFIGIGLPEENKGVMQWFEKDYPKKNTQFETHSFAVAPEDHFDVSDWLSKNVKEEEYVVVKAEAEVVEDMMKKRTIGLVDELFLECKNEWWQTGKRKKNERAYWECLALYGRVRDEGIAVHQWWG</sequence>
<feature type="domain" description="DUF7870" evidence="1">
    <location>
        <begin position="220"/>
        <end position="386"/>
    </location>
</feature>
<dbReference type="EMBL" id="CM003610">
    <property type="protein sequence ID" value="KYP63050.1"/>
    <property type="molecule type" value="Genomic_DNA"/>
</dbReference>
<dbReference type="OrthoDB" id="1919622at2759"/>
<dbReference type="Gramene" id="C.cajan_17106.t">
    <property type="protein sequence ID" value="C.cajan_17106.t.cds1"/>
    <property type="gene ID" value="C.cajan_17106"/>
</dbReference>
<dbReference type="AlphaFoldDB" id="A0A151T7M0"/>
<dbReference type="PANTHER" id="PTHR33597:SF22">
    <property type="entry name" value="PROTEIN, PUTATIVE-RELATED"/>
    <property type="match status" value="1"/>
</dbReference>
<evidence type="ECO:0000313" key="3">
    <source>
        <dbReference type="Proteomes" id="UP000075243"/>
    </source>
</evidence>
<protein>
    <recommendedName>
        <fullName evidence="1">DUF7870 domain-containing protein</fullName>
    </recommendedName>
</protein>
<dbReference type="Proteomes" id="UP000075243">
    <property type="component" value="Chromosome 8"/>
</dbReference>
<organism evidence="2 3">
    <name type="scientific">Cajanus cajan</name>
    <name type="common">Pigeon pea</name>
    <name type="synonym">Cajanus indicus</name>
    <dbReference type="NCBI Taxonomy" id="3821"/>
    <lineage>
        <taxon>Eukaryota</taxon>
        <taxon>Viridiplantae</taxon>
        <taxon>Streptophyta</taxon>
        <taxon>Embryophyta</taxon>
        <taxon>Tracheophyta</taxon>
        <taxon>Spermatophyta</taxon>
        <taxon>Magnoliopsida</taxon>
        <taxon>eudicotyledons</taxon>
        <taxon>Gunneridae</taxon>
        <taxon>Pentapetalae</taxon>
        <taxon>rosids</taxon>
        <taxon>fabids</taxon>
        <taxon>Fabales</taxon>
        <taxon>Fabaceae</taxon>
        <taxon>Papilionoideae</taxon>
        <taxon>50 kb inversion clade</taxon>
        <taxon>NPAAA clade</taxon>
        <taxon>indigoferoid/millettioid clade</taxon>
        <taxon>Phaseoleae</taxon>
        <taxon>Cajanus</taxon>
    </lineage>
</organism>
<accession>A0A151T7M0</accession>
<gene>
    <name evidence="2" type="ORF">KK1_017614</name>
</gene>
<dbReference type="InterPro" id="IPR057192">
    <property type="entry name" value="DUF7870"/>
</dbReference>
<proteinExistence type="predicted"/>
<keyword evidence="3" id="KW-1185">Reference proteome</keyword>